<dbReference type="Proteomes" id="UP000054279">
    <property type="component" value="Unassembled WGS sequence"/>
</dbReference>
<name>A0A0C9U6B1_SPHS4</name>
<evidence type="ECO:0000313" key="2">
    <source>
        <dbReference type="Proteomes" id="UP000054279"/>
    </source>
</evidence>
<dbReference type="HOGENOM" id="CLU_076421_0_0_1"/>
<evidence type="ECO:0000313" key="1">
    <source>
        <dbReference type="EMBL" id="KIJ38538.1"/>
    </source>
</evidence>
<sequence length="247" mass="27839">MLHSRYSLIKETVRRGNMHVREDAASTSRLWWNDNDNEVVFVVQGFLAVCDLPTFGPRYQFKGNPLSASHEVFLFAGPLVPQFGNAMNVVRSIQKLFASVSAEESYKSKLPSIPIPACMNTNHILSSHLGPKLKFTDENLVTYYKKDLKDGATVYEACKPNIFCQGQLVEVQVSFMAILEKDGKCTFILKLNALVWLHVGCAIDLLDNELLSSKSPKITLCRCLVPYGDHLEMKMLRESMETAEMKD</sequence>
<accession>A0A0C9U6B1</accession>
<keyword evidence="2" id="KW-1185">Reference proteome</keyword>
<dbReference type="EMBL" id="KN837160">
    <property type="protein sequence ID" value="KIJ38538.1"/>
    <property type="molecule type" value="Genomic_DNA"/>
</dbReference>
<proteinExistence type="predicted"/>
<reference evidence="1 2" key="1">
    <citation type="submission" date="2014-06" db="EMBL/GenBank/DDBJ databases">
        <title>Evolutionary Origins and Diversification of the Mycorrhizal Mutualists.</title>
        <authorList>
            <consortium name="DOE Joint Genome Institute"/>
            <consortium name="Mycorrhizal Genomics Consortium"/>
            <person name="Kohler A."/>
            <person name="Kuo A."/>
            <person name="Nagy L.G."/>
            <person name="Floudas D."/>
            <person name="Copeland A."/>
            <person name="Barry K.W."/>
            <person name="Cichocki N."/>
            <person name="Veneault-Fourrey C."/>
            <person name="LaButti K."/>
            <person name="Lindquist E.A."/>
            <person name="Lipzen A."/>
            <person name="Lundell T."/>
            <person name="Morin E."/>
            <person name="Murat C."/>
            <person name="Riley R."/>
            <person name="Ohm R."/>
            <person name="Sun H."/>
            <person name="Tunlid A."/>
            <person name="Henrissat B."/>
            <person name="Grigoriev I.V."/>
            <person name="Hibbett D.S."/>
            <person name="Martin F."/>
        </authorList>
    </citation>
    <scope>NUCLEOTIDE SEQUENCE [LARGE SCALE GENOMIC DNA]</scope>
    <source>
        <strain evidence="1 2">SS14</strain>
    </source>
</reference>
<gene>
    <name evidence="1" type="ORF">M422DRAFT_258914</name>
</gene>
<dbReference type="OrthoDB" id="3067373at2759"/>
<dbReference type="AlphaFoldDB" id="A0A0C9U6B1"/>
<protein>
    <submittedName>
        <fullName evidence="1">Uncharacterized protein</fullName>
    </submittedName>
</protein>
<organism evidence="1 2">
    <name type="scientific">Sphaerobolus stellatus (strain SS14)</name>
    <dbReference type="NCBI Taxonomy" id="990650"/>
    <lineage>
        <taxon>Eukaryota</taxon>
        <taxon>Fungi</taxon>
        <taxon>Dikarya</taxon>
        <taxon>Basidiomycota</taxon>
        <taxon>Agaricomycotina</taxon>
        <taxon>Agaricomycetes</taxon>
        <taxon>Phallomycetidae</taxon>
        <taxon>Geastrales</taxon>
        <taxon>Sphaerobolaceae</taxon>
        <taxon>Sphaerobolus</taxon>
    </lineage>
</organism>